<dbReference type="Gene3D" id="1.10.510.10">
    <property type="entry name" value="Transferase(Phosphotransferase) domain 1"/>
    <property type="match status" value="2"/>
</dbReference>
<comment type="caution">
    <text evidence="7">The sequence shown here is derived from an EMBL/GenBank/DDBJ whole genome shotgun (WGS) entry which is preliminary data.</text>
</comment>
<proteinExistence type="predicted"/>
<evidence type="ECO:0000256" key="3">
    <source>
        <dbReference type="ARBA" id="ARBA00022777"/>
    </source>
</evidence>
<dbReference type="PANTHER" id="PTHR43289">
    <property type="entry name" value="MITOGEN-ACTIVATED PROTEIN KINASE KINASE KINASE 20-RELATED"/>
    <property type="match status" value="1"/>
</dbReference>
<keyword evidence="8" id="KW-1185">Reference proteome</keyword>
<reference evidence="7 8" key="1">
    <citation type="submission" date="2022-11" db="EMBL/GenBank/DDBJ databases">
        <title>Minimal conservation of predation-associated metabolite biosynthetic gene clusters underscores biosynthetic potential of Myxococcota including descriptions for ten novel species: Archangium lansinium sp. nov., Myxococcus landrumus sp. nov., Nannocystis bai.</title>
        <authorList>
            <person name="Ahearne A."/>
            <person name="Stevens C."/>
            <person name="Dowd S."/>
        </authorList>
    </citation>
    <scope>NUCLEOTIDE SEQUENCE [LARGE SCALE GENOMIC DNA]</scope>
    <source>
        <strain evidence="7 8">BB15-2</strain>
    </source>
</reference>
<dbReference type="SUPFAM" id="SSF56112">
    <property type="entry name" value="Protein kinase-like (PK-like)"/>
    <property type="match status" value="2"/>
</dbReference>
<keyword evidence="2" id="KW-0547">Nucleotide-binding</keyword>
<keyword evidence="1" id="KW-0808">Transferase</keyword>
<dbReference type="CDD" id="cd14014">
    <property type="entry name" value="STKc_PknB_like"/>
    <property type="match status" value="2"/>
</dbReference>
<keyword evidence="3 7" id="KW-0418">Kinase</keyword>
<keyword evidence="4" id="KW-0067">ATP-binding</keyword>
<evidence type="ECO:0000259" key="6">
    <source>
        <dbReference type="PROSITE" id="PS50011"/>
    </source>
</evidence>
<feature type="domain" description="Protein kinase" evidence="6">
    <location>
        <begin position="325"/>
        <end position="600"/>
    </location>
</feature>
<organism evidence="7 8">
    <name type="scientific">Nannocystis bainbridge</name>
    <dbReference type="NCBI Taxonomy" id="2995303"/>
    <lineage>
        <taxon>Bacteria</taxon>
        <taxon>Pseudomonadati</taxon>
        <taxon>Myxococcota</taxon>
        <taxon>Polyangia</taxon>
        <taxon>Nannocystales</taxon>
        <taxon>Nannocystaceae</taxon>
        <taxon>Nannocystis</taxon>
    </lineage>
</organism>
<dbReference type="SMART" id="SM00220">
    <property type="entry name" value="S_TKc"/>
    <property type="match status" value="2"/>
</dbReference>
<evidence type="ECO:0000256" key="2">
    <source>
        <dbReference type="ARBA" id="ARBA00022741"/>
    </source>
</evidence>
<feature type="region of interest" description="Disordered" evidence="5">
    <location>
        <begin position="675"/>
        <end position="749"/>
    </location>
</feature>
<dbReference type="InterPro" id="IPR011009">
    <property type="entry name" value="Kinase-like_dom_sf"/>
</dbReference>
<accession>A0ABT5E5A5</accession>
<evidence type="ECO:0000256" key="5">
    <source>
        <dbReference type="SAM" id="MobiDB-lite"/>
    </source>
</evidence>
<evidence type="ECO:0000256" key="4">
    <source>
        <dbReference type="ARBA" id="ARBA00022840"/>
    </source>
</evidence>
<evidence type="ECO:0000256" key="1">
    <source>
        <dbReference type="ARBA" id="ARBA00022679"/>
    </source>
</evidence>
<evidence type="ECO:0000313" key="8">
    <source>
        <dbReference type="Proteomes" id="UP001221686"/>
    </source>
</evidence>
<feature type="region of interest" description="Disordered" evidence="5">
    <location>
        <begin position="178"/>
        <end position="200"/>
    </location>
</feature>
<dbReference type="Gene3D" id="3.30.200.20">
    <property type="entry name" value="Phosphorylase Kinase, domain 1"/>
    <property type="match status" value="2"/>
</dbReference>
<dbReference type="RefSeq" id="WP_272089122.1">
    <property type="nucleotide sequence ID" value="NZ_JAQNDL010000003.1"/>
</dbReference>
<dbReference type="PROSITE" id="PS50011">
    <property type="entry name" value="PROTEIN_KINASE_DOM"/>
    <property type="match status" value="2"/>
</dbReference>
<dbReference type="EMBL" id="JAQNDL010000003">
    <property type="protein sequence ID" value="MDC0720613.1"/>
    <property type="molecule type" value="Genomic_DNA"/>
</dbReference>
<dbReference type="PANTHER" id="PTHR43289:SF34">
    <property type="entry name" value="SERINE_THREONINE-PROTEIN KINASE YBDM-RELATED"/>
    <property type="match status" value="1"/>
</dbReference>
<evidence type="ECO:0000313" key="7">
    <source>
        <dbReference type="EMBL" id="MDC0720613.1"/>
    </source>
</evidence>
<name>A0ABT5E5A5_9BACT</name>
<feature type="domain" description="Protein kinase" evidence="6">
    <location>
        <begin position="22"/>
        <end position="288"/>
    </location>
</feature>
<dbReference type="InterPro" id="IPR000719">
    <property type="entry name" value="Prot_kinase_dom"/>
</dbReference>
<sequence>MPPSPRSPARVDLAGCVLGDRFRLEARIYDNETASMYRAHDLRGGGTIAVKVLHPELDAASEERFYREGRILARLRHPHIAEFIDCDKTPHGYYIATAFIDGAPLDQWCGAAKRLMPVEVWRIGVQIAEALMQAHAAGVIHRDVKASNIMWSGQDAKLVDFGLAKVTPEATLELKPPRHPTAVGIPLGTEGYRPPEAGDTIDARTDVFGLGRTLYRLLARRPATDWPQGLEDTPVPLQRVVLAAGDPEVERRPATMAELRERLVVAGAHVWPQRAADPTLRPALHVWPVPADKGPAPTPEPMCSEATSGDPCSATVTPQLFERRLELRLRLAETRNGQTWRAYHHVLDCEVIVKIGPRTEAKPRASKICREATALQKLSHPAFVRIHDCDHCEDGAWYLVEEYIPGATLAERLARGRLDALAAVETVAEIAEALSEAHSRGIIHGDVHPGNFILEQGTTPRVRVIDLSDCRLLDHFFAASDQRYAEAPPHRGDTGPNFGQPDWVAPEILRGIKHTRLSDVYSLGLILYSLVTGERNGGARVHKIIDAGPREALDDRLREVLLEAAPELAESELLEQLAEVLAPEPERRTVTMAHFGQMLRSTAASIQELRAPSSVASRAAAPASPAAPSQAAAMQAASLPASPSPAPAFGPAVWWRLAGGGVIGAVLASLLSALTGPEAPPESSQRSEPARAEPTQIEAKNEPISLEATTSETTRVEPSQGPPSEPPQVGVDPVPVRPSRRAVKPGSEPVTRAVKAGMATAATVTTAEATTATLGALAALRACVGAPPVIAADVSITRGRGVVGSLNLEPVPIDASASSWQGCVRDELESVRYPVSDETSRVRLRLKLR</sequence>
<gene>
    <name evidence="7" type="ORF">POL25_27160</name>
</gene>
<dbReference type="Proteomes" id="UP001221686">
    <property type="component" value="Unassembled WGS sequence"/>
</dbReference>
<dbReference type="Pfam" id="PF00069">
    <property type="entry name" value="Pkinase"/>
    <property type="match status" value="2"/>
</dbReference>
<protein>
    <submittedName>
        <fullName evidence="7">Serine/threonine-protein kinase</fullName>
    </submittedName>
</protein>
<dbReference type="GO" id="GO:0016301">
    <property type="term" value="F:kinase activity"/>
    <property type="evidence" value="ECO:0007669"/>
    <property type="project" value="UniProtKB-KW"/>
</dbReference>